<feature type="transmembrane region" description="Helical" evidence="1">
    <location>
        <begin position="99"/>
        <end position="116"/>
    </location>
</feature>
<organism evidence="2 3">
    <name type="scientific">Georgenia yuyongxinii</name>
    <dbReference type="NCBI Taxonomy" id="2589797"/>
    <lineage>
        <taxon>Bacteria</taxon>
        <taxon>Bacillati</taxon>
        <taxon>Actinomycetota</taxon>
        <taxon>Actinomycetes</taxon>
        <taxon>Micrococcales</taxon>
        <taxon>Bogoriellaceae</taxon>
        <taxon>Georgenia</taxon>
    </lineage>
</organism>
<keyword evidence="3" id="KW-1185">Reference proteome</keyword>
<dbReference type="AlphaFoldDB" id="A0A552WKT9"/>
<dbReference type="EMBL" id="VJXR01000091">
    <property type="protein sequence ID" value="TRW43284.1"/>
    <property type="molecule type" value="Genomic_DNA"/>
</dbReference>
<accession>A0A552WKT9</accession>
<sequence>MYQEQIVTSPGARKTLAIGRIIIGWVFFWAFIDKLFGLGFMTPAERAWINGGTPAQGFIKGIEGPFHDVFQVFANPFGDALFMVGLLGIGVAMLAGAGLRIAAVTGTLLMLFMYLAELPGALGGTNPITDSHWVEAMLLIIAAVTLSGDTWGVGKWWAKMIGNKTWLR</sequence>
<keyword evidence="1" id="KW-1133">Transmembrane helix</keyword>
<keyword evidence="1" id="KW-0472">Membrane</keyword>
<evidence type="ECO:0000313" key="2">
    <source>
        <dbReference type="EMBL" id="TRW43284.1"/>
    </source>
</evidence>
<keyword evidence="1" id="KW-0812">Transmembrane</keyword>
<reference evidence="2 3" key="1">
    <citation type="submission" date="2019-07" db="EMBL/GenBank/DDBJ databases">
        <title>Georgenia wutianyii sp. nov. and Georgenia *** sp. nov. isolated from plateau pika (Ochotona curzoniae) in the Qinghai-Tibet plateau of China.</title>
        <authorList>
            <person name="Tian Z."/>
        </authorList>
    </citation>
    <scope>NUCLEOTIDE SEQUENCE [LARGE SCALE GENOMIC DNA]</scope>
    <source>
        <strain evidence="2 3">Z446</strain>
    </source>
</reference>
<gene>
    <name evidence="2" type="ORF">FJ693_18275</name>
</gene>
<name>A0A552WKT9_9MICO</name>
<feature type="transmembrane region" description="Helical" evidence="1">
    <location>
        <begin position="73"/>
        <end position="92"/>
    </location>
</feature>
<comment type="caution">
    <text evidence="2">The sequence shown here is derived from an EMBL/GenBank/DDBJ whole genome shotgun (WGS) entry which is preliminary data.</text>
</comment>
<proteinExistence type="predicted"/>
<feature type="transmembrane region" description="Helical" evidence="1">
    <location>
        <begin position="136"/>
        <end position="158"/>
    </location>
</feature>
<feature type="transmembrane region" description="Helical" evidence="1">
    <location>
        <begin position="12"/>
        <end position="32"/>
    </location>
</feature>
<protein>
    <submittedName>
        <fullName evidence="2">DoxX family protein</fullName>
    </submittedName>
</protein>
<evidence type="ECO:0000313" key="3">
    <source>
        <dbReference type="Proteomes" id="UP000318693"/>
    </source>
</evidence>
<dbReference type="Proteomes" id="UP000318693">
    <property type="component" value="Unassembled WGS sequence"/>
</dbReference>
<evidence type="ECO:0000256" key="1">
    <source>
        <dbReference type="SAM" id="Phobius"/>
    </source>
</evidence>